<reference evidence="1 2" key="1">
    <citation type="submission" date="2020-06" db="EMBL/GenBank/DDBJ databases">
        <authorList>
            <person name="Li R."/>
            <person name="Bekaert M."/>
        </authorList>
    </citation>
    <scope>NUCLEOTIDE SEQUENCE [LARGE SCALE GENOMIC DNA]</scope>
    <source>
        <strain evidence="2">wild</strain>
    </source>
</reference>
<dbReference type="EMBL" id="CACVKT020003764">
    <property type="protein sequence ID" value="CAC5385756.1"/>
    <property type="molecule type" value="Genomic_DNA"/>
</dbReference>
<proteinExistence type="predicted"/>
<name>A0A6J8BQ70_MYTCO</name>
<protein>
    <submittedName>
        <fullName evidence="1">Uncharacterized protein</fullName>
    </submittedName>
</protein>
<gene>
    <name evidence="1" type="ORF">MCOR_21264</name>
</gene>
<dbReference type="OrthoDB" id="10489900at2759"/>
<evidence type="ECO:0000313" key="2">
    <source>
        <dbReference type="Proteomes" id="UP000507470"/>
    </source>
</evidence>
<organism evidence="1 2">
    <name type="scientific">Mytilus coruscus</name>
    <name type="common">Sea mussel</name>
    <dbReference type="NCBI Taxonomy" id="42192"/>
    <lineage>
        <taxon>Eukaryota</taxon>
        <taxon>Metazoa</taxon>
        <taxon>Spiralia</taxon>
        <taxon>Lophotrochozoa</taxon>
        <taxon>Mollusca</taxon>
        <taxon>Bivalvia</taxon>
        <taxon>Autobranchia</taxon>
        <taxon>Pteriomorphia</taxon>
        <taxon>Mytilida</taxon>
        <taxon>Mytiloidea</taxon>
        <taxon>Mytilidae</taxon>
        <taxon>Mytilinae</taxon>
        <taxon>Mytilus</taxon>
    </lineage>
</organism>
<dbReference type="AlphaFoldDB" id="A0A6J8BQ70"/>
<dbReference type="Proteomes" id="UP000507470">
    <property type="component" value="Unassembled WGS sequence"/>
</dbReference>
<keyword evidence="2" id="KW-1185">Reference proteome</keyword>
<accession>A0A6J8BQ70</accession>
<sequence>MSDGSCQNNDTLYIDILLTSITPDTSPPVEAAIRSDYNSVRTYSTDNIQNVTENNCTIEISHQLFDLNANIVQPVSKPSSASLQSAVSRRPHFDKFKSYDDQVSTMESNAGDQVSYHIPAENLDDCCSVSAQSCQMYTCTPVQVSQGAAGASDPVEWISFTHKIATVLNIEPEFVEAHDNERPSFVSARF</sequence>
<evidence type="ECO:0000313" key="1">
    <source>
        <dbReference type="EMBL" id="CAC5385756.1"/>
    </source>
</evidence>